<keyword evidence="1" id="KW-0238">DNA-binding</keyword>
<dbReference type="Gene3D" id="1.10.10.10">
    <property type="entry name" value="Winged helix-like DNA-binding domain superfamily/Winged helix DNA-binding domain"/>
    <property type="match status" value="1"/>
</dbReference>
<dbReference type="AlphaFoldDB" id="A0A4Y8PTR5"/>
<dbReference type="InterPro" id="IPR039422">
    <property type="entry name" value="MarR/SlyA-like"/>
</dbReference>
<proteinExistence type="predicted"/>
<dbReference type="PANTHER" id="PTHR33164">
    <property type="entry name" value="TRANSCRIPTIONAL REGULATOR, MARR FAMILY"/>
    <property type="match status" value="1"/>
</dbReference>
<dbReference type="SMART" id="SM00347">
    <property type="entry name" value="HTH_MARR"/>
    <property type="match status" value="1"/>
</dbReference>
<dbReference type="GO" id="GO:0003677">
    <property type="term" value="F:DNA binding"/>
    <property type="evidence" value="ECO:0007669"/>
    <property type="project" value="UniProtKB-KW"/>
</dbReference>
<dbReference type="InterPro" id="IPR000835">
    <property type="entry name" value="HTH_MarR-typ"/>
</dbReference>
<comment type="caution">
    <text evidence="3">The sequence shown here is derived from an EMBL/GenBank/DDBJ whole genome shotgun (WGS) entry which is preliminary data.</text>
</comment>
<keyword evidence="4" id="KW-1185">Reference proteome</keyword>
<dbReference type="PANTHER" id="PTHR33164:SF43">
    <property type="entry name" value="HTH-TYPE TRANSCRIPTIONAL REPRESSOR YETL"/>
    <property type="match status" value="1"/>
</dbReference>
<dbReference type="GO" id="GO:0003700">
    <property type="term" value="F:DNA-binding transcription factor activity"/>
    <property type="evidence" value="ECO:0007669"/>
    <property type="project" value="InterPro"/>
</dbReference>
<dbReference type="SUPFAM" id="SSF46785">
    <property type="entry name" value="Winged helix' DNA-binding domain"/>
    <property type="match status" value="1"/>
</dbReference>
<evidence type="ECO:0000259" key="2">
    <source>
        <dbReference type="PROSITE" id="PS50995"/>
    </source>
</evidence>
<evidence type="ECO:0000256" key="1">
    <source>
        <dbReference type="ARBA" id="ARBA00023125"/>
    </source>
</evidence>
<dbReference type="Pfam" id="PF12802">
    <property type="entry name" value="MarR_2"/>
    <property type="match status" value="1"/>
</dbReference>
<dbReference type="PROSITE" id="PS50995">
    <property type="entry name" value="HTH_MARR_2"/>
    <property type="match status" value="1"/>
</dbReference>
<sequence>MRTEDAKKIREAIGRLHRFFHTLSRGVDQHDGTSSITIAQVAVLRAVHHHPGLTMKELKERMGLAHSTISGIVDRLELKQLIERRVDANDKRFTRLYVNPEVQSYMMHQRVQLIDKSLSTYVEAASDQELEEIHRALQTLERLFLANSDKEDA</sequence>
<dbReference type="GO" id="GO:0006950">
    <property type="term" value="P:response to stress"/>
    <property type="evidence" value="ECO:0007669"/>
    <property type="project" value="TreeGrafter"/>
</dbReference>
<dbReference type="Proteomes" id="UP000298246">
    <property type="component" value="Unassembled WGS sequence"/>
</dbReference>
<accession>A0A4Y8PTR5</accession>
<dbReference type="InterPro" id="IPR036388">
    <property type="entry name" value="WH-like_DNA-bd_sf"/>
</dbReference>
<organism evidence="3 4">
    <name type="scientific">Paenibacillus athensensis</name>
    <dbReference type="NCBI Taxonomy" id="1967502"/>
    <lineage>
        <taxon>Bacteria</taxon>
        <taxon>Bacillati</taxon>
        <taxon>Bacillota</taxon>
        <taxon>Bacilli</taxon>
        <taxon>Bacillales</taxon>
        <taxon>Paenibacillaceae</taxon>
        <taxon>Paenibacillus</taxon>
    </lineage>
</organism>
<reference evidence="3 4" key="1">
    <citation type="submission" date="2017-03" db="EMBL/GenBank/DDBJ databases">
        <title>Isolation of Levoglucosan Utilizing Bacteria.</title>
        <authorList>
            <person name="Arya A.S."/>
        </authorList>
    </citation>
    <scope>NUCLEOTIDE SEQUENCE [LARGE SCALE GENOMIC DNA]</scope>
    <source>
        <strain evidence="3 4">MEC069</strain>
    </source>
</reference>
<gene>
    <name evidence="3" type="ORF">B5M42_20280</name>
</gene>
<feature type="domain" description="HTH marR-type" evidence="2">
    <location>
        <begin position="6"/>
        <end position="142"/>
    </location>
</feature>
<evidence type="ECO:0000313" key="4">
    <source>
        <dbReference type="Proteomes" id="UP000298246"/>
    </source>
</evidence>
<dbReference type="OrthoDB" id="2352979at2"/>
<name>A0A4Y8PTR5_9BACL</name>
<protein>
    <recommendedName>
        <fullName evidence="2">HTH marR-type domain-containing protein</fullName>
    </recommendedName>
</protein>
<dbReference type="InterPro" id="IPR036390">
    <property type="entry name" value="WH_DNA-bd_sf"/>
</dbReference>
<dbReference type="EMBL" id="MYFO01000035">
    <property type="protein sequence ID" value="TFE84366.1"/>
    <property type="molecule type" value="Genomic_DNA"/>
</dbReference>
<dbReference type="RefSeq" id="WP_134756167.1">
    <property type="nucleotide sequence ID" value="NZ_MYFO02000017.1"/>
</dbReference>
<evidence type="ECO:0000313" key="3">
    <source>
        <dbReference type="EMBL" id="TFE84366.1"/>
    </source>
</evidence>